<gene>
    <name evidence="1" type="ORF">PVT01_000065000</name>
</gene>
<evidence type="ECO:0008006" key="3">
    <source>
        <dbReference type="Google" id="ProtNLM"/>
    </source>
</evidence>
<reference evidence="1 2" key="1">
    <citation type="submission" date="2016-07" db="EMBL/GenBank/DDBJ databases">
        <authorList>
            <consortium name="Pathogen Informatics"/>
        </authorList>
    </citation>
    <scope>NUCLEOTIDE SEQUENCE [LARGE SCALE GENOMIC DNA]</scope>
</reference>
<dbReference type="Proteomes" id="UP000196402">
    <property type="component" value="Unassembled WGS sequence"/>
</dbReference>
<dbReference type="EMBL" id="FLYH01000177">
    <property type="protein sequence ID" value="SCA83603.1"/>
    <property type="molecule type" value="Genomic_DNA"/>
</dbReference>
<proteinExistence type="predicted"/>
<accession>A0A1G4E9A3</accession>
<name>A0A1G4E9A3_PLAVI</name>
<dbReference type="VEuPathDB" id="PlasmoDB:PVPAM_000030900"/>
<organism evidence="1 2">
    <name type="scientific">Plasmodium vivax</name>
    <name type="common">malaria parasite P. vivax</name>
    <dbReference type="NCBI Taxonomy" id="5855"/>
    <lineage>
        <taxon>Eukaryota</taxon>
        <taxon>Sar</taxon>
        <taxon>Alveolata</taxon>
        <taxon>Apicomplexa</taxon>
        <taxon>Aconoidasida</taxon>
        <taxon>Haemosporida</taxon>
        <taxon>Plasmodiidae</taxon>
        <taxon>Plasmodium</taxon>
        <taxon>Plasmodium (Plasmodium)</taxon>
    </lineage>
</organism>
<evidence type="ECO:0000313" key="2">
    <source>
        <dbReference type="Proteomes" id="UP000196402"/>
    </source>
</evidence>
<protein>
    <recommendedName>
        <fullName evidence="3">VIR protein</fullName>
    </recommendedName>
</protein>
<sequence>MAEEHSPFYKYKKLFNNSMENKDESQKELCTGIIKSNEGFDKIYNEDDFYKVCPVSLYYLDDLYKNSYNFMDEGCKYLYYGIYNNILKKENYSYDKLEFYKILLEGYYNINEWDSYESYIKEINKDILENNNDLMEMYDNLDNFKENKSQNKDDQCKYVNKCIEIYTKYAKNYKTNNDLFYADLNEFIE</sequence>
<evidence type="ECO:0000313" key="1">
    <source>
        <dbReference type="EMBL" id="SCA83603.1"/>
    </source>
</evidence>
<dbReference type="AlphaFoldDB" id="A0A1G4E9A3"/>